<dbReference type="GO" id="GO:0003676">
    <property type="term" value="F:nucleic acid binding"/>
    <property type="evidence" value="ECO:0007669"/>
    <property type="project" value="InterPro"/>
</dbReference>
<evidence type="ECO:0000259" key="18">
    <source>
        <dbReference type="PROSITE" id="PS50929"/>
    </source>
</evidence>
<dbReference type="Gene3D" id="1.20.1560.10">
    <property type="entry name" value="ABC transporter type 1, transmembrane domain"/>
    <property type="match status" value="2"/>
</dbReference>
<keyword evidence="9" id="KW-0067">ATP-binding</keyword>
<organism evidence="19 20">
    <name type="scientific">Symbiodinium necroappetens</name>
    <dbReference type="NCBI Taxonomy" id="1628268"/>
    <lineage>
        <taxon>Eukaryota</taxon>
        <taxon>Sar</taxon>
        <taxon>Alveolata</taxon>
        <taxon>Dinophyceae</taxon>
        <taxon>Suessiales</taxon>
        <taxon>Symbiodiniaceae</taxon>
        <taxon>Symbiodinium</taxon>
    </lineage>
</organism>
<dbReference type="Gene3D" id="3.40.50.300">
    <property type="entry name" value="P-loop containing nucleotide triphosphate hydrolases"/>
    <property type="match status" value="2"/>
</dbReference>
<dbReference type="PROSITE" id="PS50862">
    <property type="entry name" value="AA_TRNA_LIGASE_II"/>
    <property type="match status" value="1"/>
</dbReference>
<dbReference type="FunFam" id="3.40.50.300:FF:000221">
    <property type="entry name" value="Multidrug ABC transporter ATP-binding protein"/>
    <property type="match status" value="1"/>
</dbReference>
<dbReference type="Proteomes" id="UP000601435">
    <property type="component" value="Unassembled WGS sequence"/>
</dbReference>
<comment type="similarity">
    <text evidence="2">Belongs to the class-II aminoacyl-tRNA synthetase family.</text>
</comment>
<evidence type="ECO:0000256" key="11">
    <source>
        <dbReference type="ARBA" id="ARBA00022989"/>
    </source>
</evidence>
<reference evidence="19" key="1">
    <citation type="submission" date="2021-02" db="EMBL/GenBank/DDBJ databases">
        <authorList>
            <person name="Dougan E. K."/>
            <person name="Rhodes N."/>
            <person name="Thang M."/>
            <person name="Chan C."/>
        </authorList>
    </citation>
    <scope>NUCLEOTIDE SEQUENCE</scope>
</reference>
<dbReference type="SUPFAM" id="SSF50249">
    <property type="entry name" value="Nucleic acid-binding proteins"/>
    <property type="match status" value="1"/>
</dbReference>
<dbReference type="Gene3D" id="2.40.50.140">
    <property type="entry name" value="Nucleic acid-binding proteins"/>
    <property type="match status" value="1"/>
</dbReference>
<dbReference type="CDD" id="cd00776">
    <property type="entry name" value="AsxRS_core"/>
    <property type="match status" value="1"/>
</dbReference>
<dbReference type="PANTHER" id="PTHR43394:SF1">
    <property type="entry name" value="ATP-BINDING CASSETTE SUB-FAMILY B MEMBER 10, MITOCHONDRIAL"/>
    <property type="match status" value="1"/>
</dbReference>
<comment type="subcellular location">
    <subcellularLocation>
        <location evidence="1">Cell membrane</location>
        <topology evidence="1">Multi-pass membrane protein</topology>
    </subcellularLocation>
</comment>
<dbReference type="CDD" id="cd03254">
    <property type="entry name" value="ABCC_Glucan_exporter_like"/>
    <property type="match status" value="1"/>
</dbReference>
<keyword evidence="4" id="KW-0813">Transport</keyword>
<dbReference type="InterPro" id="IPR027417">
    <property type="entry name" value="P-loop_NTPase"/>
</dbReference>
<feature type="domain" description="ABC transporter" evidence="17">
    <location>
        <begin position="1409"/>
        <end position="1643"/>
    </location>
</feature>
<dbReference type="InterPro" id="IPR036640">
    <property type="entry name" value="ABC1_TM_sf"/>
</dbReference>
<dbReference type="GO" id="GO:0015421">
    <property type="term" value="F:ABC-type oligopeptide transporter activity"/>
    <property type="evidence" value="ECO:0007669"/>
    <property type="project" value="TreeGrafter"/>
</dbReference>
<accession>A0A812QDZ6</accession>
<dbReference type="GO" id="GO:0016887">
    <property type="term" value="F:ATP hydrolysis activity"/>
    <property type="evidence" value="ECO:0007669"/>
    <property type="project" value="InterPro"/>
</dbReference>
<feature type="transmembrane region" description="Helical" evidence="15">
    <location>
        <begin position="606"/>
        <end position="628"/>
    </location>
</feature>
<dbReference type="Pfam" id="PF00152">
    <property type="entry name" value="tRNA-synt_2"/>
    <property type="match status" value="1"/>
</dbReference>
<dbReference type="EC" id="6.1.1.22" evidence="3"/>
<keyword evidence="12 15" id="KW-0472">Membrane</keyword>
<dbReference type="SUPFAM" id="SSF90123">
    <property type="entry name" value="ABC transporter transmembrane region"/>
    <property type="match status" value="2"/>
</dbReference>
<evidence type="ECO:0000259" key="17">
    <source>
        <dbReference type="PROSITE" id="PS50893"/>
    </source>
</evidence>
<feature type="transmembrane region" description="Helical" evidence="15">
    <location>
        <begin position="1233"/>
        <end position="1249"/>
    </location>
</feature>
<dbReference type="HAMAP" id="MF_00534">
    <property type="entry name" value="Asn_tRNA_synth"/>
    <property type="match status" value="1"/>
</dbReference>
<dbReference type="PROSITE" id="PS50893">
    <property type="entry name" value="ABC_TRANSPORTER_2"/>
    <property type="match status" value="2"/>
</dbReference>
<evidence type="ECO:0000256" key="8">
    <source>
        <dbReference type="ARBA" id="ARBA00022741"/>
    </source>
</evidence>
<dbReference type="OrthoDB" id="1931232at2759"/>
<evidence type="ECO:0000256" key="6">
    <source>
        <dbReference type="ARBA" id="ARBA00022598"/>
    </source>
</evidence>
<feature type="domain" description="Aminoacyl-transfer RNA synthetases class-II family profile" evidence="16">
    <location>
        <begin position="142"/>
        <end position="453"/>
    </location>
</feature>
<evidence type="ECO:0000256" key="15">
    <source>
        <dbReference type="SAM" id="Phobius"/>
    </source>
</evidence>
<sequence length="1655" mass="185188">MTEVKQTAIAQLLDHTIALGSLVEIRGWVRSRRTSKGGFSFIHLHDGSCFDSIQAVADGALPNYENEIAELVTGCSVIVRGELVESQGKGQDREIQASEVEVVGWVDDPETYPISKKRHSFEFLRGVAHLRPRTNTFGAMARVRHAIAQAVHSYFDQQGFFWVNTPIITASDCEGAGELFRVSTLDQMNLPKGGYSEDFFGTEAFLTVSGQLNVESYACALSKVYTFGPTFRAENSNTSRHLAEFWMIEPEVAFADLAANAQLAEHFLKAVIKQITMRCQDDMAFFAQHIDQGLTERLQHVMDKPFEIMTYTDAVKLLQESKQKFEYPVQWGLDLQSEHERFITETVIGGPVVVTDYPKEIKAFYMRVNDDEKTVAAMDVLVPGVGEIIGGSQREERLDVLDSRMDDEKLKQELWWYRDLRRYGTVPHAGFGLGFERLVLYLTGMENIRDAIPNLFMFASLWRLRVFIKPYSFGWFAGIVAFGVARFFETAVIVLTAVAINRITEENYDVLMPVLGIFGAVVARYIVVTYARYAVRKVGLNVAFDLRQQLYSSLQDQGAKFYADHSIGDMMTRAVADISLVYRLIAMGTILVVILVYATLFGYGAMLYYSPMLTLLLLPPMPIVFWYAQRSSMQMGIASQQVQERLSDLGTHVQENLSGIRTIQAMVQEENEIKRFAQTNQNYAEAFYEQGRITSAMAAWMPTLAAVCSLTILSFGGYLVLEGKMLVGDFVAFISLVAMVVQPFRVAGFIVNLFQRAAVASDRLFEVMDLAPEITNAPTGNTPAVISGDIRFNHLSFTFPGSTEPVLKDINLHIKKGETIAIMGRVGAGKTTLLKQIVRILDPAPGAILIDGHDIADYPLAQVRSQIAMVPQDPFLFAEPLKDNLTYDDPNRALEEIWQAATSADLKATIEDFPDRLDTLVGERGVTLSGGQKQRATLARGFIRNAPVLVLDDCFSAVDTETEEHILSELKRLRQTQTTLLVSHRVSTARHADRIVVLEDGGIREVGSHEELIEAQGYYAELERVQREADKNTTEQRDHAMFDADLSGAVLNMHLLGRLMHWLKPYKLSLLISTVLVLITSTLQILLPIIISLVAIDHIFRNESDADTPDFGLIELNTYLVDVTGLPALVIACLMYGVIQILWAFTGHAHRMTLIGAVIKGLRDLRLDLFRHLETRPSSFYDRVAVGRVMTRVTNDVEALFELLRGLGSLIGEFVPFFVALTVMLAINPELTVILLLALPILAGATYYFRRMTRHLFRQVRQTLSALNQNLQENLAGLQVVQLSDREGFNLKRYTRINEKNRDFELRSARVETLYGAFNDSLAHIAIGVIIWFGASQVSTMEMTLGEVVLFTQFIGMLFHPVVVLGEQTNILFRAMASGERIFQAIDWDEKIHEPAHPVTLPKRLAGEVRFNHVNFSYLDNMPILKDVTFTIAPGEKLAIVGPTGSGKSTLIRLLSRFYDFDDGQIFLDGVDLNHIHSHDLRKRVGVVLQDFHIFSGSIYDNIALGNPDITLEQATQAAKTVNAHDFIVSLPDGYNTVLTERGQNLSQGQRQLLAFARVLAADPEILVLDEATASIDTETELLIQDALRRLTQDRTSILIAHRLQTIQEADRVLVLHNGRVEELGTHEELLAAQGLYSTLHSLQFQEPVVAEDSA</sequence>
<dbReference type="FunFam" id="3.30.930.10:FF:000016">
    <property type="entry name" value="Asparagine--tRNA ligase"/>
    <property type="match status" value="1"/>
</dbReference>
<dbReference type="PROSITE" id="PS00211">
    <property type="entry name" value="ABC_TRANSPORTER_1"/>
    <property type="match status" value="2"/>
</dbReference>
<dbReference type="PANTHER" id="PTHR43394">
    <property type="entry name" value="ATP-DEPENDENT PERMEASE MDL1, MITOCHONDRIAL"/>
    <property type="match status" value="1"/>
</dbReference>
<dbReference type="InterPro" id="IPR006195">
    <property type="entry name" value="aa-tRNA-synth_II"/>
</dbReference>
<dbReference type="EMBL" id="CAJNJA010015696">
    <property type="protein sequence ID" value="CAE7366326.1"/>
    <property type="molecule type" value="Genomic_DNA"/>
</dbReference>
<feature type="transmembrane region" description="Helical" evidence="15">
    <location>
        <begin position="1126"/>
        <end position="1145"/>
    </location>
</feature>
<evidence type="ECO:0000259" key="16">
    <source>
        <dbReference type="PROSITE" id="PS50862"/>
    </source>
</evidence>
<dbReference type="NCBIfam" id="TIGR00457">
    <property type="entry name" value="asnS"/>
    <property type="match status" value="1"/>
</dbReference>
<proteinExistence type="inferred from homology"/>
<feature type="transmembrane region" description="Helical" evidence="15">
    <location>
        <begin position="1207"/>
        <end position="1227"/>
    </location>
</feature>
<dbReference type="InterPro" id="IPR012340">
    <property type="entry name" value="NA-bd_OB-fold"/>
</dbReference>
<dbReference type="InterPro" id="IPR002312">
    <property type="entry name" value="Asp/Asn-tRNA-synth_IIb"/>
</dbReference>
<dbReference type="InterPro" id="IPR004522">
    <property type="entry name" value="Asn-tRNA-ligase"/>
</dbReference>
<dbReference type="Pfam" id="PF00005">
    <property type="entry name" value="ABC_tran"/>
    <property type="match status" value="2"/>
</dbReference>
<dbReference type="GO" id="GO:0004816">
    <property type="term" value="F:asparagine-tRNA ligase activity"/>
    <property type="evidence" value="ECO:0007669"/>
    <property type="project" value="UniProtKB-EC"/>
</dbReference>
<feature type="domain" description="ABC transmembrane type-1" evidence="18">
    <location>
        <begin position="476"/>
        <end position="756"/>
    </location>
</feature>
<evidence type="ECO:0000256" key="7">
    <source>
        <dbReference type="ARBA" id="ARBA00022692"/>
    </source>
</evidence>
<evidence type="ECO:0000256" key="10">
    <source>
        <dbReference type="ARBA" id="ARBA00022917"/>
    </source>
</evidence>
<dbReference type="CDD" id="cd04318">
    <property type="entry name" value="EcAsnRS_like_N"/>
    <property type="match status" value="1"/>
</dbReference>
<feature type="transmembrane region" description="Helical" evidence="15">
    <location>
        <begin position="473"/>
        <end position="498"/>
    </location>
</feature>
<dbReference type="GO" id="GO:0006421">
    <property type="term" value="P:asparaginyl-tRNA aminoacylation"/>
    <property type="evidence" value="ECO:0007669"/>
    <property type="project" value="InterPro"/>
</dbReference>
<dbReference type="InterPro" id="IPR003593">
    <property type="entry name" value="AAA+_ATPase"/>
</dbReference>
<comment type="similarity">
    <text evidence="14">Belongs to the ABC transporter superfamily. ABCB family. Heavy Metal importer (TC 3.A.1.210) subfamily.</text>
</comment>
<dbReference type="SUPFAM" id="SSF55681">
    <property type="entry name" value="Class II aaRS and biotin synthetases"/>
    <property type="match status" value="1"/>
</dbReference>
<feature type="transmembrane region" description="Helical" evidence="15">
    <location>
        <begin position="510"/>
        <end position="527"/>
    </location>
</feature>
<keyword evidence="10" id="KW-0648">Protein biosynthesis</keyword>
<dbReference type="CDD" id="cd07346">
    <property type="entry name" value="ABC_6TM_exporters"/>
    <property type="match status" value="1"/>
</dbReference>
<evidence type="ECO:0000256" key="13">
    <source>
        <dbReference type="ARBA" id="ARBA00023146"/>
    </source>
</evidence>
<dbReference type="FunFam" id="3.40.50.300:FF:000287">
    <property type="entry name" value="Multidrug ABC transporter ATP-binding protein"/>
    <property type="match status" value="1"/>
</dbReference>
<evidence type="ECO:0000256" key="5">
    <source>
        <dbReference type="ARBA" id="ARBA00022475"/>
    </source>
</evidence>
<evidence type="ECO:0000256" key="4">
    <source>
        <dbReference type="ARBA" id="ARBA00022448"/>
    </source>
</evidence>
<feature type="transmembrane region" description="Helical" evidence="15">
    <location>
        <begin position="580"/>
        <end position="600"/>
    </location>
</feature>
<dbReference type="InterPro" id="IPR011527">
    <property type="entry name" value="ABC1_TM_dom"/>
</dbReference>
<dbReference type="SMART" id="SM00382">
    <property type="entry name" value="AAA"/>
    <property type="match status" value="2"/>
</dbReference>
<dbReference type="PRINTS" id="PR01042">
    <property type="entry name" value="TRNASYNTHASP"/>
</dbReference>
<evidence type="ECO:0000256" key="9">
    <source>
        <dbReference type="ARBA" id="ARBA00022840"/>
    </source>
</evidence>
<protein>
    <recommendedName>
        <fullName evidence="3">asparagine--tRNA ligase</fullName>
        <ecNumber evidence="3">6.1.1.22</ecNumber>
    </recommendedName>
</protein>
<dbReference type="Gene3D" id="3.30.930.10">
    <property type="entry name" value="Bira Bifunctional Protein, Domain 2"/>
    <property type="match status" value="1"/>
</dbReference>
<feature type="domain" description="ABC transmembrane type-1" evidence="18">
    <location>
        <begin position="1071"/>
        <end position="1374"/>
    </location>
</feature>
<dbReference type="InterPro" id="IPR003439">
    <property type="entry name" value="ABC_transporter-like_ATP-bd"/>
</dbReference>
<evidence type="ECO:0000256" key="12">
    <source>
        <dbReference type="ARBA" id="ARBA00023136"/>
    </source>
</evidence>
<evidence type="ECO:0000256" key="1">
    <source>
        <dbReference type="ARBA" id="ARBA00004651"/>
    </source>
</evidence>
<keyword evidence="8" id="KW-0547">Nucleotide-binding</keyword>
<keyword evidence="13" id="KW-0030">Aminoacyl-tRNA synthetase</keyword>
<evidence type="ECO:0000256" key="14">
    <source>
        <dbReference type="ARBA" id="ARBA00024363"/>
    </source>
</evidence>
<feature type="transmembrane region" description="Helical" evidence="15">
    <location>
        <begin position="1314"/>
        <end position="1336"/>
    </location>
</feature>
<comment type="caution">
    <text evidence="19">The sequence shown here is derived from an EMBL/GenBank/DDBJ whole genome shotgun (WGS) entry which is preliminary data.</text>
</comment>
<dbReference type="InterPro" id="IPR004364">
    <property type="entry name" value="Aa-tRNA-synt_II"/>
</dbReference>
<gene>
    <name evidence="19" type="primary">asnS</name>
    <name evidence="19" type="ORF">SNEC2469_LOCUS9744</name>
</gene>
<dbReference type="InterPro" id="IPR004365">
    <property type="entry name" value="NA-bd_OB_tRNA"/>
</dbReference>
<dbReference type="Pfam" id="PF00664">
    <property type="entry name" value="ABC_membrane"/>
    <property type="match status" value="2"/>
</dbReference>
<dbReference type="InterPro" id="IPR045864">
    <property type="entry name" value="aa-tRNA-synth_II/BPL/LPL"/>
</dbReference>
<evidence type="ECO:0000256" key="3">
    <source>
        <dbReference type="ARBA" id="ARBA00012816"/>
    </source>
</evidence>
<dbReference type="SUPFAM" id="SSF52540">
    <property type="entry name" value="P-loop containing nucleoside triphosphate hydrolases"/>
    <property type="match status" value="2"/>
</dbReference>
<dbReference type="PROSITE" id="PS50929">
    <property type="entry name" value="ABC_TM1F"/>
    <property type="match status" value="2"/>
</dbReference>
<dbReference type="CDD" id="cd18544">
    <property type="entry name" value="ABC_6TM_TmrA_like"/>
    <property type="match status" value="1"/>
</dbReference>
<evidence type="ECO:0000256" key="2">
    <source>
        <dbReference type="ARBA" id="ARBA00008226"/>
    </source>
</evidence>
<feature type="transmembrane region" description="Helical" evidence="15">
    <location>
        <begin position="1068"/>
        <end position="1096"/>
    </location>
</feature>
<dbReference type="Pfam" id="PF01336">
    <property type="entry name" value="tRNA_anti-codon"/>
    <property type="match status" value="1"/>
</dbReference>
<name>A0A812QDZ6_9DINO</name>
<dbReference type="GO" id="GO:0005886">
    <property type="term" value="C:plasma membrane"/>
    <property type="evidence" value="ECO:0007669"/>
    <property type="project" value="UniProtKB-SubCell"/>
</dbReference>
<keyword evidence="11 15" id="KW-1133">Transmembrane helix</keyword>
<keyword evidence="7 15" id="KW-0812">Transmembrane</keyword>
<dbReference type="NCBIfam" id="NF003037">
    <property type="entry name" value="PRK03932.1"/>
    <property type="match status" value="1"/>
</dbReference>
<keyword evidence="20" id="KW-1185">Reference proteome</keyword>
<feature type="transmembrane region" description="Helical" evidence="15">
    <location>
        <begin position="730"/>
        <end position="754"/>
    </location>
</feature>
<dbReference type="InterPro" id="IPR017871">
    <property type="entry name" value="ABC_transporter-like_CS"/>
</dbReference>
<keyword evidence="6" id="KW-0436">Ligase</keyword>
<keyword evidence="5" id="KW-1003">Cell membrane</keyword>
<evidence type="ECO:0000313" key="19">
    <source>
        <dbReference type="EMBL" id="CAE7366326.1"/>
    </source>
</evidence>
<feature type="domain" description="ABC transporter" evidence="17">
    <location>
        <begin position="790"/>
        <end position="1025"/>
    </location>
</feature>
<dbReference type="GO" id="GO:0005524">
    <property type="term" value="F:ATP binding"/>
    <property type="evidence" value="ECO:0007669"/>
    <property type="project" value="UniProtKB-KW"/>
</dbReference>
<evidence type="ECO:0000313" key="20">
    <source>
        <dbReference type="Proteomes" id="UP000601435"/>
    </source>
</evidence>
<dbReference type="InterPro" id="IPR039421">
    <property type="entry name" value="Type_1_exporter"/>
</dbReference>
<feature type="transmembrane region" description="Helical" evidence="15">
    <location>
        <begin position="697"/>
        <end position="718"/>
    </location>
</feature>